<evidence type="ECO:0000313" key="1">
    <source>
        <dbReference type="EMBL" id="CAG9705841.1"/>
    </source>
</evidence>
<accession>A0AA86JJE9</accession>
<name>A0AA86JJE9_9CLOT</name>
<comment type="caution">
    <text evidence="1">The sequence shown here is derived from an EMBL/GenBank/DDBJ whole genome shotgun (WGS) entry which is preliminary data.</text>
</comment>
<reference evidence="1" key="1">
    <citation type="submission" date="2021-10" db="EMBL/GenBank/DDBJ databases">
        <authorList>
            <person name="Mesa V."/>
        </authorList>
    </citation>
    <scope>NUCLEOTIDE SEQUENCE</scope>
    <source>
        <strain evidence="1">CC3_PB</strain>
    </source>
</reference>
<protein>
    <submittedName>
        <fullName evidence="1">Phage protein</fullName>
    </submittedName>
</protein>
<dbReference type="AlphaFoldDB" id="A0AA86JJE9"/>
<organism evidence="1 2">
    <name type="scientific">Clostridium neonatale</name>
    <dbReference type="NCBI Taxonomy" id="137838"/>
    <lineage>
        <taxon>Bacteria</taxon>
        <taxon>Bacillati</taxon>
        <taxon>Bacillota</taxon>
        <taxon>Clostridia</taxon>
        <taxon>Eubacteriales</taxon>
        <taxon>Clostridiaceae</taxon>
        <taxon>Clostridium</taxon>
    </lineage>
</organism>
<gene>
    <name evidence="1" type="ORF">CNEO_42104</name>
</gene>
<evidence type="ECO:0000313" key="2">
    <source>
        <dbReference type="Proteomes" id="UP000789738"/>
    </source>
</evidence>
<dbReference type="Proteomes" id="UP000789738">
    <property type="component" value="Unassembled WGS sequence"/>
</dbReference>
<dbReference type="RefSeq" id="WP_210887774.1">
    <property type="nucleotide sequence ID" value="NZ_CAKJVE010000004.1"/>
</dbReference>
<dbReference type="EMBL" id="CAKJVE010000004">
    <property type="protein sequence ID" value="CAG9705841.1"/>
    <property type="molecule type" value="Genomic_DNA"/>
</dbReference>
<sequence length="114" mass="13287">MNPQEIMDEIKKAKNDLSKLNDNLKSFGIQKEKAEQIYRIELSKKLLQLRLEKIPSNIIQDVAKGDAYISKLRLERGLAENNYTVCQEALRNKRLELECLRSLLTWQRVELGNS</sequence>
<proteinExistence type="predicted"/>